<feature type="transmembrane region" description="Helical" evidence="13">
    <location>
        <begin position="191"/>
        <end position="213"/>
    </location>
</feature>
<dbReference type="Pfam" id="PF02666">
    <property type="entry name" value="PS_Dcarbxylase"/>
    <property type="match status" value="1"/>
</dbReference>
<dbReference type="STRING" id="206506.AAV32_02480"/>
<comment type="cofactor">
    <cofactor evidence="1">
        <name>pyruvate</name>
        <dbReference type="ChEBI" id="CHEBI:15361"/>
    </cofactor>
</comment>
<name>A0A171KWA9_9BURK</name>
<keyword evidence="5" id="KW-0210">Decarboxylase</keyword>
<comment type="caution">
    <text evidence="14">The sequence shown here is derived from an EMBL/GenBank/DDBJ whole genome shotgun (WGS) entry which is preliminary data.</text>
</comment>
<keyword evidence="8" id="KW-0594">Phospholipid biosynthesis</keyword>
<keyword evidence="11" id="KW-0670">Pyruvate</keyword>
<evidence type="ECO:0000256" key="13">
    <source>
        <dbReference type="SAM" id="Phobius"/>
    </source>
</evidence>
<evidence type="ECO:0000256" key="8">
    <source>
        <dbReference type="ARBA" id="ARBA00023209"/>
    </source>
</evidence>
<dbReference type="GO" id="GO:0004609">
    <property type="term" value="F:phosphatidylserine decarboxylase activity"/>
    <property type="evidence" value="ECO:0007669"/>
    <property type="project" value="UniProtKB-EC"/>
</dbReference>
<keyword evidence="4" id="KW-0444">Lipid biosynthesis</keyword>
<evidence type="ECO:0000256" key="11">
    <source>
        <dbReference type="ARBA" id="ARBA00023317"/>
    </source>
</evidence>
<keyword evidence="13" id="KW-0812">Transmembrane</keyword>
<keyword evidence="6" id="KW-0443">Lipid metabolism</keyword>
<dbReference type="EC" id="4.1.1.65" evidence="3"/>
<keyword evidence="7" id="KW-0865">Zymogen</keyword>
<gene>
    <name evidence="14" type="ORF">AAV32_02480</name>
</gene>
<evidence type="ECO:0000256" key="10">
    <source>
        <dbReference type="ARBA" id="ARBA00023264"/>
    </source>
</evidence>
<dbReference type="AlphaFoldDB" id="A0A171KWA9"/>
<dbReference type="GO" id="GO:0006646">
    <property type="term" value="P:phosphatidylethanolamine biosynthetic process"/>
    <property type="evidence" value="ECO:0007669"/>
    <property type="project" value="UniProtKB-UniPathway"/>
</dbReference>
<keyword evidence="10" id="KW-1208">Phospholipid metabolism</keyword>
<evidence type="ECO:0000313" key="14">
    <source>
        <dbReference type="EMBL" id="KKO73176.1"/>
    </source>
</evidence>
<dbReference type="UniPathway" id="UPA00558"/>
<dbReference type="RefSeq" id="WP_068367195.1">
    <property type="nucleotide sequence ID" value="NZ_JANKLF010000001.1"/>
</dbReference>
<dbReference type="InterPro" id="IPR033177">
    <property type="entry name" value="PSD-B"/>
</dbReference>
<reference evidence="14 15" key="1">
    <citation type="submission" date="2015-04" db="EMBL/GenBank/DDBJ databases">
        <title>Genome sequence of Kerstersia gyiorum CG1.</title>
        <authorList>
            <person name="Greninger A.L."/>
            <person name="Kozyreva V."/>
            <person name="Chaturvedi V."/>
        </authorList>
    </citation>
    <scope>NUCLEOTIDE SEQUENCE [LARGE SCALE GENOMIC DNA]</scope>
    <source>
        <strain evidence="14 15">CG1</strain>
    </source>
</reference>
<comment type="pathway">
    <text evidence="2">Lipid metabolism.</text>
</comment>
<sequence length="280" mass="30979">MPVSVLLQHLLPLRLLTRVAGRLAQSRHPLVAQALIRSFMWRHGVSLKEACRHAPADYPSFNDFFARKLRPGVRPVARASWVSPADGTVSQLGWIGAGRMILAKQRAYGVGELLADVALARHFEGGRFTTVYLSPRDYHRVHMPCAGRLLGMRHVPGTLFSVRPDIVRGMDGLLARNERLICWFEHPQHGIFAMVLVGAAIVGSISTVWHGLVTQPGRGPIRQWDYQDGEPAPKLVQGAEMGHFQLGSTVVVLMPQTALGFHPGWQEGQKVRQGQAMSNM</sequence>
<dbReference type="PATRIC" id="fig|206506.3.peg.548"/>
<dbReference type="PANTHER" id="PTHR10067:SF6">
    <property type="entry name" value="PHOSPHATIDYLSERINE DECARBOXYLASE PROENZYME, MITOCHONDRIAL"/>
    <property type="match status" value="1"/>
</dbReference>
<keyword evidence="15" id="KW-1185">Reference proteome</keyword>
<dbReference type="PANTHER" id="PTHR10067">
    <property type="entry name" value="PHOSPHATIDYLSERINE DECARBOXYLASE"/>
    <property type="match status" value="1"/>
</dbReference>
<organism evidence="14 15">
    <name type="scientific">Kerstersia gyiorum</name>
    <dbReference type="NCBI Taxonomy" id="206506"/>
    <lineage>
        <taxon>Bacteria</taxon>
        <taxon>Pseudomonadati</taxon>
        <taxon>Pseudomonadota</taxon>
        <taxon>Betaproteobacteria</taxon>
        <taxon>Burkholderiales</taxon>
        <taxon>Alcaligenaceae</taxon>
        <taxon>Kerstersia</taxon>
    </lineage>
</organism>
<keyword evidence="13" id="KW-0472">Membrane</keyword>
<dbReference type="NCBIfam" id="TIGR00163">
    <property type="entry name" value="PS_decarb"/>
    <property type="match status" value="1"/>
</dbReference>
<evidence type="ECO:0000256" key="4">
    <source>
        <dbReference type="ARBA" id="ARBA00022516"/>
    </source>
</evidence>
<evidence type="ECO:0000256" key="7">
    <source>
        <dbReference type="ARBA" id="ARBA00023145"/>
    </source>
</evidence>
<keyword evidence="9" id="KW-0456">Lyase</keyword>
<proteinExistence type="predicted"/>
<evidence type="ECO:0000256" key="9">
    <source>
        <dbReference type="ARBA" id="ARBA00023239"/>
    </source>
</evidence>
<evidence type="ECO:0000256" key="2">
    <source>
        <dbReference type="ARBA" id="ARBA00005189"/>
    </source>
</evidence>
<dbReference type="InterPro" id="IPR003817">
    <property type="entry name" value="PS_Dcarbxylase"/>
</dbReference>
<comment type="pathway">
    <text evidence="12">Phospholipid metabolism; phosphatidylethanolamine biosynthesis.</text>
</comment>
<protein>
    <recommendedName>
        <fullName evidence="3">phosphatidylserine decarboxylase</fullName>
        <ecNumber evidence="3">4.1.1.65</ecNumber>
    </recommendedName>
</protein>
<evidence type="ECO:0000256" key="5">
    <source>
        <dbReference type="ARBA" id="ARBA00022793"/>
    </source>
</evidence>
<evidence type="ECO:0000256" key="3">
    <source>
        <dbReference type="ARBA" id="ARBA00012243"/>
    </source>
</evidence>
<dbReference type="Proteomes" id="UP000078084">
    <property type="component" value="Unassembled WGS sequence"/>
</dbReference>
<evidence type="ECO:0000256" key="1">
    <source>
        <dbReference type="ARBA" id="ARBA00001928"/>
    </source>
</evidence>
<accession>A0A171KWA9</accession>
<keyword evidence="13" id="KW-1133">Transmembrane helix</keyword>
<evidence type="ECO:0000256" key="6">
    <source>
        <dbReference type="ARBA" id="ARBA00023098"/>
    </source>
</evidence>
<evidence type="ECO:0000256" key="12">
    <source>
        <dbReference type="ARBA" id="ARBA00024326"/>
    </source>
</evidence>
<evidence type="ECO:0000313" key="15">
    <source>
        <dbReference type="Proteomes" id="UP000078084"/>
    </source>
</evidence>
<dbReference type="EMBL" id="LBNE01000001">
    <property type="protein sequence ID" value="KKO73176.1"/>
    <property type="molecule type" value="Genomic_DNA"/>
</dbReference>